<evidence type="ECO:0000313" key="3">
    <source>
        <dbReference type="Proteomes" id="UP000001426"/>
    </source>
</evidence>
<evidence type="ECO:0000313" key="2">
    <source>
        <dbReference type="EMBL" id="WCL94465.1"/>
    </source>
</evidence>
<dbReference type="EMBL" id="CP116810">
    <property type="protein sequence ID" value="WCL94465.1"/>
    <property type="molecule type" value="Genomic_DNA"/>
</dbReference>
<dbReference type="GeneID" id="66895402"/>
<dbReference type="SUPFAM" id="SSF117782">
    <property type="entry name" value="YbjQ-like"/>
    <property type="match status" value="1"/>
</dbReference>
<reference evidence="1 3" key="2">
    <citation type="journal article" date="2004" name="Nat. Biotechnol.">
        <title>Complete genome sequence of the metabolically versatile photosynthetic bacterium Rhodopseudomonas palustris.</title>
        <authorList>
            <person name="Larimer F.W."/>
            <person name="Chain P."/>
            <person name="Hauser L."/>
            <person name="Lamerdin J."/>
            <person name="Malfatti S."/>
            <person name="Do L."/>
            <person name="Land M.L."/>
            <person name="Pelletier D.A."/>
            <person name="Beatty J.T."/>
            <person name="Lang A.S."/>
            <person name="Tabita F.R."/>
            <person name="Gibson J.L."/>
            <person name="Hanson T.E."/>
            <person name="Bobst C."/>
            <person name="Torres J.L."/>
            <person name="Peres C."/>
            <person name="Harrison F.H."/>
            <person name="Gibson J."/>
            <person name="Harwood C.S."/>
        </authorList>
    </citation>
    <scope>NUCLEOTIDE SEQUENCE [LARGE SCALE GENOMIC DNA]</scope>
    <source>
        <strain evidence="3">ATCC BAA-98 / CGA009</strain>
        <strain evidence="1">CGA009</strain>
    </source>
</reference>
<dbReference type="Gene3D" id="3.30.110.70">
    <property type="entry name" value="Hypothetical protein apc22750. Chain B"/>
    <property type="match status" value="1"/>
</dbReference>
<dbReference type="AlphaFoldDB" id="Q6N1X6"/>
<proteinExistence type="predicted"/>
<evidence type="ECO:0008006" key="4">
    <source>
        <dbReference type="Google" id="ProtNLM"/>
    </source>
</evidence>
<dbReference type="RefSeq" id="WP_011159811.1">
    <property type="nucleotide sequence ID" value="NZ_CP116810.1"/>
</dbReference>
<dbReference type="Proteomes" id="UP000001426">
    <property type="component" value="Chromosome"/>
</dbReference>
<name>Q6N1X6_RHOPA</name>
<dbReference type="EMBL" id="BX572606">
    <property type="protein sequence ID" value="CAE29717.1"/>
    <property type="molecule type" value="Genomic_DNA"/>
</dbReference>
<gene>
    <name evidence="1" type="ordered locus">RPA4276</name>
    <name evidence="2" type="ORF">TX73_022150</name>
</gene>
<reference evidence="2" key="1">
    <citation type="submission" date="2003-07" db="EMBL/GenBank/DDBJ databases">
        <authorList>
            <consortium name="Rhodopseudomonas genome consortium"/>
            <person name="Larimer F."/>
            <person name="Harwood C."/>
        </authorList>
    </citation>
    <scope>NUCLEOTIDE SEQUENCE</scope>
    <source>
        <strain evidence="2">CGA009</strain>
    </source>
</reference>
<keyword evidence="3" id="KW-1185">Reference proteome</keyword>
<protein>
    <recommendedName>
        <fullName evidence="4">Heavy metal-binding domain-containing protein</fullName>
    </recommendedName>
</protein>
<reference evidence="2" key="3">
    <citation type="submission" date="2022-12" db="EMBL/GenBank/DDBJ databases">
        <title>Complete genome sequence of Rhodopseudomonas palustris CGA0092 and corrections to the R. palustris CGA009 genome sequence.</title>
        <authorList>
            <person name="Mazny B.R."/>
            <person name="Sheff O.F."/>
            <person name="LaSarre B."/>
            <person name="McKinlay A."/>
            <person name="McKinlay J.B."/>
        </authorList>
    </citation>
    <scope>NUCLEOTIDE SEQUENCE</scope>
    <source>
        <strain evidence="2">CGA009</strain>
    </source>
</reference>
<sequence>MALIATGNINYPYEVLGVVHATVSRTPTAGGCGNSGGLPIQEAYEEVTQALYDAALASGGDGVIHVGYDYRMSSANLGCNNTQPVFEVYGWGTAIRTTG</sequence>
<accession>Q6N1X6</accession>
<dbReference type="HOGENOM" id="CLU_2318285_0_0_5"/>
<evidence type="ECO:0000313" key="1">
    <source>
        <dbReference type="EMBL" id="CAE29717.1"/>
    </source>
</evidence>
<dbReference type="KEGG" id="rpa:TX73_022150"/>
<dbReference type="InterPro" id="IPR035439">
    <property type="entry name" value="UPF0145_dom_sf"/>
</dbReference>
<organism evidence="1">
    <name type="scientific">Rhodopseudomonas palustris (strain ATCC BAA-98 / CGA009)</name>
    <dbReference type="NCBI Taxonomy" id="258594"/>
    <lineage>
        <taxon>Bacteria</taxon>
        <taxon>Pseudomonadati</taxon>
        <taxon>Pseudomonadota</taxon>
        <taxon>Alphaproteobacteria</taxon>
        <taxon>Hyphomicrobiales</taxon>
        <taxon>Nitrobacteraceae</taxon>
        <taxon>Rhodopseudomonas</taxon>
    </lineage>
</organism>